<dbReference type="Proteomes" id="UP000256708">
    <property type="component" value="Unassembled WGS sequence"/>
</dbReference>
<comment type="similarity">
    <text evidence="2">Belongs to the DadA oxidoreductase family.</text>
</comment>
<comment type="cofactor">
    <cofactor evidence="1">
        <name>FAD</name>
        <dbReference type="ChEBI" id="CHEBI:57692"/>
    </cofactor>
</comment>
<dbReference type="EMBL" id="QRGR01000056">
    <property type="protein sequence ID" value="RDV10678.1"/>
    <property type="molecule type" value="Genomic_DNA"/>
</dbReference>
<dbReference type="Gene3D" id="3.30.9.10">
    <property type="entry name" value="D-Amino Acid Oxidase, subunit A, domain 2"/>
    <property type="match status" value="1"/>
</dbReference>
<accession>A0A3D8KZS3</accession>
<sequence>MSKVVIVGGGIIGLFTAYYLVEEGFEVTILDKGDLSNSCSIGNAGMIVPSHIVPLASPGIITKGLKWMFSSTSPFYIHPKLDLRLAQWCMLFYKSATKKHVEYSIPYLKNLSLLSKGLYMRLGEQHNAIDLGLEEKGLLMLYKTEAAAHEEVEFAQLAGQHGLEAEVLSKEEVQQLEPNAGMDVLGGVFFPGDAHLNPAKLNTFLVMHLKCKGVKFVTNAEVLDFAFSGKTVKSVVTDQGDYSGDYVVIAAGSWSGEVARKLKIGMPMLGGKGYSFLVNNTPAIQRPAILTEARVAVTPFGDKVRFGGTMEITDDSENINLNRVKGIHDSISKYYGGFACEFPEKKEVWSGLRPCSPDGLPYIGFTERWSNVLFGTGHSMMGISLAPATGKLLTEELMNRKASVLIDAFSPDRYN</sequence>
<evidence type="ECO:0000313" key="7">
    <source>
        <dbReference type="Proteomes" id="UP000256708"/>
    </source>
</evidence>
<protein>
    <submittedName>
        <fullName evidence="6">FAD-dependent oxidoreductase</fullName>
    </submittedName>
</protein>
<evidence type="ECO:0000259" key="5">
    <source>
        <dbReference type="Pfam" id="PF01266"/>
    </source>
</evidence>
<dbReference type="Gene3D" id="3.50.50.60">
    <property type="entry name" value="FAD/NAD(P)-binding domain"/>
    <property type="match status" value="2"/>
</dbReference>
<feature type="domain" description="FAD dependent oxidoreductase" evidence="5">
    <location>
        <begin position="3"/>
        <end position="395"/>
    </location>
</feature>
<dbReference type="OrthoDB" id="9794226at2"/>
<keyword evidence="4" id="KW-0560">Oxidoreductase</keyword>
<organism evidence="6 7">
    <name type="scientific">Pontibacter diazotrophicus</name>
    <dbReference type="NCBI Taxonomy" id="1400979"/>
    <lineage>
        <taxon>Bacteria</taxon>
        <taxon>Pseudomonadati</taxon>
        <taxon>Bacteroidota</taxon>
        <taxon>Cytophagia</taxon>
        <taxon>Cytophagales</taxon>
        <taxon>Hymenobacteraceae</taxon>
        <taxon>Pontibacter</taxon>
    </lineage>
</organism>
<dbReference type="GO" id="GO:0016491">
    <property type="term" value="F:oxidoreductase activity"/>
    <property type="evidence" value="ECO:0007669"/>
    <property type="project" value="UniProtKB-KW"/>
</dbReference>
<gene>
    <name evidence="6" type="ORF">DXT99_26230</name>
</gene>
<evidence type="ECO:0000256" key="3">
    <source>
        <dbReference type="ARBA" id="ARBA00022630"/>
    </source>
</evidence>
<proteinExistence type="inferred from homology"/>
<keyword evidence="7" id="KW-1185">Reference proteome</keyword>
<dbReference type="PANTHER" id="PTHR13847">
    <property type="entry name" value="SARCOSINE DEHYDROGENASE-RELATED"/>
    <property type="match status" value="1"/>
</dbReference>
<dbReference type="RefSeq" id="WP_115568564.1">
    <property type="nucleotide sequence ID" value="NZ_QRGR01000056.1"/>
</dbReference>
<name>A0A3D8KZS3_9BACT</name>
<dbReference type="InterPro" id="IPR036188">
    <property type="entry name" value="FAD/NAD-bd_sf"/>
</dbReference>
<dbReference type="InterPro" id="IPR006076">
    <property type="entry name" value="FAD-dep_OxRdtase"/>
</dbReference>
<dbReference type="PANTHER" id="PTHR13847:SF286">
    <property type="entry name" value="D-AMINO ACID DEHYDROGENASE"/>
    <property type="match status" value="1"/>
</dbReference>
<keyword evidence="3" id="KW-0285">Flavoprotein</keyword>
<comment type="caution">
    <text evidence="6">The sequence shown here is derived from an EMBL/GenBank/DDBJ whole genome shotgun (WGS) entry which is preliminary data.</text>
</comment>
<evidence type="ECO:0000313" key="6">
    <source>
        <dbReference type="EMBL" id="RDV10678.1"/>
    </source>
</evidence>
<dbReference type="SUPFAM" id="SSF54373">
    <property type="entry name" value="FAD-linked reductases, C-terminal domain"/>
    <property type="match status" value="1"/>
</dbReference>
<evidence type="ECO:0000256" key="2">
    <source>
        <dbReference type="ARBA" id="ARBA00009410"/>
    </source>
</evidence>
<dbReference type="AlphaFoldDB" id="A0A3D8KZS3"/>
<reference evidence="7" key="1">
    <citation type="submission" date="2018-08" db="EMBL/GenBank/DDBJ databases">
        <authorList>
            <person name="Liu Z.-W."/>
            <person name="Du Z.-J."/>
        </authorList>
    </citation>
    <scope>NUCLEOTIDE SEQUENCE [LARGE SCALE GENOMIC DNA]</scope>
    <source>
        <strain evidence="7">H4X</strain>
    </source>
</reference>
<dbReference type="GO" id="GO:0005737">
    <property type="term" value="C:cytoplasm"/>
    <property type="evidence" value="ECO:0007669"/>
    <property type="project" value="TreeGrafter"/>
</dbReference>
<dbReference type="SUPFAM" id="SSF51905">
    <property type="entry name" value="FAD/NAD(P)-binding domain"/>
    <property type="match status" value="1"/>
</dbReference>
<evidence type="ECO:0000256" key="4">
    <source>
        <dbReference type="ARBA" id="ARBA00023002"/>
    </source>
</evidence>
<evidence type="ECO:0000256" key="1">
    <source>
        <dbReference type="ARBA" id="ARBA00001974"/>
    </source>
</evidence>
<dbReference type="Pfam" id="PF01266">
    <property type="entry name" value="DAO"/>
    <property type="match status" value="1"/>
</dbReference>